<dbReference type="InterPro" id="IPR001478">
    <property type="entry name" value="PDZ"/>
</dbReference>
<dbReference type="InterPro" id="IPR041489">
    <property type="entry name" value="PDZ_6"/>
</dbReference>
<feature type="domain" description="PDZ" evidence="5">
    <location>
        <begin position="587"/>
        <end position="672"/>
    </location>
</feature>
<evidence type="ECO:0000259" key="5">
    <source>
        <dbReference type="PROSITE" id="PS50106"/>
    </source>
</evidence>
<feature type="compositionally biased region" description="Polar residues" evidence="4">
    <location>
        <begin position="943"/>
        <end position="973"/>
    </location>
</feature>
<feature type="domain" description="PDZ" evidence="5">
    <location>
        <begin position="318"/>
        <end position="402"/>
    </location>
</feature>
<sequence>MAESVKKHQSSTSEPSLPATLVPNSISFNTDGSIQYKEKPYSSASEALDAYIDDFHLSCELPDIDDTEGNLDHSPLELLAKLNSDESPYTKSASQTKPPDGALAVRRQSIPEEFKGSTVVELMKKEGTTLGLTVSGGVDKDGKPRVSNLRQGGIAARSDQLDVGDYIKAVNGINLAKFRHDEIISLLKNVGERVVLEVEYELPPVSVQGSSVIFRTVEVTLHKEGNTFGFVIRGGAHDDRNKSRPVVITCVRPGGPADREGTIKPGDRLLSVDGIRLLGTTHAEAMSILKQCGQEATLLIEYDVSVMDSVATASGPLLVEVAKTPGASLGVALTTSMCCNKQVIVIDKIKSASIADRCGALHVGDQILSIDGTSMEYCTLAEATQFLANTTDQVKLEILPHHQTRLALKGPDHAAMVSSSFSPTSMSAYSLSSLNMGTLPRSLYSTSPRGTMMRRRLKKKDFKSSLSLASSTVGLAGQVVHTETTEVVLTADPVTGFGIQLQGSVFATETLSSPPLISYIEADSPAERCGVLQIGDRVMAINGIPTEDSTFEEANQLLRDSSITSKVTLEIEFDVAESVIPSSGTFHVKLPKKHNVELGITISSPSSRKPGDPLVISDIKKGSVAHRTGTLELGDKLLAIDNIRLDNCSMEDAVQILQQCEELVKLKIRKDEDNSDEQESSGAIIYTVELKRYGGPLGITISGTEEPFDPIIISSLTKGGLAERTGAIHIGDRILAINSSSLKGKPLSEAIHLLQMAGETVTLKIKKQTDAQSASSPKKFPIPSHLSDLGDVEEDPSPAQKPGTLSDVYSSTVPSVDSAVDSWDGSGIDASYGNQGTGFQASGYNFNTYDWRSSKQRGSLSPVAKPRSQTYPDVGLSSEDWDRSTVSGFTGAPDSTEAEQEENFWSQALEDLETCGQSGILRELEATIMSGSTVSLNHEAPTPRSQLGRQASFQERSTSRPHYSQTTRSNTLPSDVGRKSVPLRKMKQDIKEVMSPTPVELHKVTLYKGSDMEDFGFSVADGLLEKGVYVKNIRPAGPGDLGGLKPYDRLLQVNHVRTRDFDCCLVVPLIADSGNKLDLVISRNPLASQKSVEQTLPGGERSDQNSAFFQQPSHGGNLEMREPTNTL</sequence>
<protein>
    <submittedName>
        <fullName evidence="7">Glutamate receptor-interacting protein 1 isoform X2</fullName>
    </submittedName>
</protein>
<evidence type="ECO:0000256" key="3">
    <source>
        <dbReference type="ARBA" id="ARBA00022737"/>
    </source>
</evidence>
<dbReference type="Pfam" id="PF17820">
    <property type="entry name" value="PDZ_6"/>
    <property type="match status" value="1"/>
</dbReference>
<keyword evidence="2" id="KW-0963">Cytoplasm</keyword>
<dbReference type="Pfam" id="PF00595">
    <property type="entry name" value="PDZ"/>
    <property type="match status" value="6"/>
</dbReference>
<dbReference type="PANTHER" id="PTHR46227:SF3">
    <property type="entry name" value="GLUTAMATE RECEPTOR-INTERACTING PROTEIN 1"/>
    <property type="match status" value="1"/>
</dbReference>
<feature type="domain" description="PDZ" evidence="5">
    <location>
        <begin position="119"/>
        <end position="202"/>
    </location>
</feature>
<evidence type="ECO:0000313" key="6">
    <source>
        <dbReference type="Proteomes" id="UP000694910"/>
    </source>
</evidence>
<keyword evidence="3" id="KW-0677">Repeat</keyword>
<feature type="region of interest" description="Disordered" evidence="4">
    <location>
        <begin position="1090"/>
        <end position="1127"/>
    </location>
</feature>
<feature type="domain" description="PDZ" evidence="5">
    <location>
        <begin position="216"/>
        <end position="304"/>
    </location>
</feature>
<evidence type="ECO:0000256" key="1">
    <source>
        <dbReference type="ARBA" id="ARBA00004496"/>
    </source>
</evidence>
<evidence type="ECO:0000256" key="2">
    <source>
        <dbReference type="ARBA" id="ARBA00022490"/>
    </source>
</evidence>
<feature type="domain" description="PDZ" evidence="5">
    <location>
        <begin position="1003"/>
        <end position="1085"/>
    </location>
</feature>
<dbReference type="RefSeq" id="XP_014642193.1">
    <property type="nucleotide sequence ID" value="XM_014786707.1"/>
</dbReference>
<feature type="domain" description="PDZ" evidence="5">
    <location>
        <begin position="486"/>
        <end position="561"/>
    </location>
</feature>
<comment type="subcellular location">
    <subcellularLocation>
        <location evidence="1">Cytoplasm</location>
    </subcellularLocation>
</comment>
<dbReference type="Proteomes" id="UP000694910">
    <property type="component" value="Unplaced"/>
</dbReference>
<feature type="region of interest" description="Disordered" evidence="4">
    <location>
        <begin position="1"/>
        <end position="24"/>
    </location>
</feature>
<evidence type="ECO:0000256" key="4">
    <source>
        <dbReference type="SAM" id="MobiDB-lite"/>
    </source>
</evidence>
<dbReference type="InterPro" id="IPR043545">
    <property type="entry name" value="GRIP1/2"/>
</dbReference>
<dbReference type="CDD" id="cd06681">
    <property type="entry name" value="PDZ2_GRIP1-2-like"/>
    <property type="match status" value="1"/>
</dbReference>
<dbReference type="Gene3D" id="2.30.42.10">
    <property type="match status" value="7"/>
</dbReference>
<dbReference type="CDD" id="cd06685">
    <property type="entry name" value="PDZ7_GRIP1-2-like"/>
    <property type="match status" value="1"/>
</dbReference>
<dbReference type="CDD" id="cd06684">
    <property type="entry name" value="PDZ3_GRIP1-2-like"/>
    <property type="match status" value="1"/>
</dbReference>
<dbReference type="CDD" id="cd06687">
    <property type="entry name" value="PDZ1_GRIP1-2-like"/>
    <property type="match status" value="1"/>
</dbReference>
<dbReference type="PROSITE" id="PS50106">
    <property type="entry name" value="PDZ"/>
    <property type="match status" value="7"/>
</dbReference>
<dbReference type="InterPro" id="IPR036034">
    <property type="entry name" value="PDZ_sf"/>
</dbReference>
<feature type="region of interest" description="Disordered" evidence="4">
    <location>
        <begin position="856"/>
        <end position="900"/>
    </location>
</feature>
<accession>A0ABM1CRL2</accession>
<evidence type="ECO:0000313" key="7">
    <source>
        <dbReference type="RefSeq" id="XP_014642193.1"/>
    </source>
</evidence>
<reference evidence="7" key="1">
    <citation type="submission" date="2025-08" db="UniProtKB">
        <authorList>
            <consortium name="RefSeq"/>
        </authorList>
    </citation>
    <scope>IDENTIFICATION</scope>
</reference>
<gene>
    <name evidence="7" type="primary">LOC101387894</name>
</gene>
<dbReference type="SMART" id="SM00228">
    <property type="entry name" value="PDZ"/>
    <property type="match status" value="7"/>
</dbReference>
<dbReference type="GeneID" id="101387894"/>
<keyword evidence="7" id="KW-0675">Receptor</keyword>
<organism evidence="6 7">
    <name type="scientific">Ceratotherium simum simum</name>
    <name type="common">Southern white rhinoceros</name>
    <dbReference type="NCBI Taxonomy" id="73337"/>
    <lineage>
        <taxon>Eukaryota</taxon>
        <taxon>Metazoa</taxon>
        <taxon>Chordata</taxon>
        <taxon>Craniata</taxon>
        <taxon>Vertebrata</taxon>
        <taxon>Euteleostomi</taxon>
        <taxon>Mammalia</taxon>
        <taxon>Eutheria</taxon>
        <taxon>Laurasiatheria</taxon>
        <taxon>Perissodactyla</taxon>
        <taxon>Rhinocerotidae</taxon>
        <taxon>Ceratotherium</taxon>
    </lineage>
</organism>
<feature type="region of interest" description="Disordered" evidence="4">
    <location>
        <begin position="768"/>
        <end position="811"/>
    </location>
</feature>
<name>A0ABM1CRL2_CERSS</name>
<dbReference type="PANTHER" id="PTHR46227">
    <property type="entry name" value="GLUTAMATE RECEPTOR-INTERACTING PROTEIN GRIP"/>
    <property type="match status" value="1"/>
</dbReference>
<dbReference type="CDD" id="cd06682">
    <property type="entry name" value="PDZ5_GRIP1-2-like"/>
    <property type="match status" value="1"/>
</dbReference>
<dbReference type="CDD" id="cd06683">
    <property type="entry name" value="PDZ6_GRIP1-2-like"/>
    <property type="match status" value="1"/>
</dbReference>
<proteinExistence type="predicted"/>
<feature type="compositionally biased region" description="Polar residues" evidence="4">
    <location>
        <begin position="1104"/>
        <end position="1114"/>
    </location>
</feature>
<dbReference type="CDD" id="cd06686">
    <property type="entry name" value="PDZ4_GRIP1-2-like"/>
    <property type="match status" value="1"/>
</dbReference>
<dbReference type="SUPFAM" id="SSF50156">
    <property type="entry name" value="PDZ domain-like"/>
    <property type="match status" value="7"/>
</dbReference>
<feature type="region of interest" description="Disordered" evidence="4">
    <location>
        <begin position="934"/>
        <end position="981"/>
    </location>
</feature>
<keyword evidence="6" id="KW-1185">Reference proteome</keyword>
<feature type="domain" description="PDZ" evidence="5">
    <location>
        <begin position="687"/>
        <end position="769"/>
    </location>
</feature>